<protein>
    <submittedName>
        <fullName evidence="1">Rha family transcriptional regulator</fullName>
    </submittedName>
</protein>
<gene>
    <name evidence="1" type="ORF">FZO59_04960</name>
</gene>
<dbReference type="Proteomes" id="UP000323910">
    <property type="component" value="Unassembled WGS sequence"/>
</dbReference>
<reference evidence="1 2" key="1">
    <citation type="submission" date="2019-08" db="EMBL/GenBank/DDBJ databases">
        <title>The draft genome of Lelliottia nimipressuralis strain CICC 24156.</title>
        <authorList>
            <person name="Wu W."/>
            <person name="Feng Y."/>
            <person name="Zong Z."/>
        </authorList>
    </citation>
    <scope>NUCLEOTIDE SEQUENCE [LARGE SCALE GENOMIC DNA]</scope>
    <source>
        <strain evidence="1 2">CICC 24156</strain>
    </source>
</reference>
<evidence type="ECO:0000313" key="2">
    <source>
        <dbReference type="Proteomes" id="UP000323910"/>
    </source>
</evidence>
<keyword evidence="2" id="KW-1185">Reference proteome</keyword>
<dbReference type="InterPro" id="IPR014054">
    <property type="entry name" value="Phage_regulatory_Rha"/>
</dbReference>
<dbReference type="EMBL" id="VTFR01000002">
    <property type="protein sequence ID" value="TYT35214.1"/>
    <property type="molecule type" value="Genomic_DNA"/>
</dbReference>
<comment type="caution">
    <text evidence="1">The sequence shown here is derived from an EMBL/GenBank/DDBJ whole genome shotgun (WGS) entry which is preliminary data.</text>
</comment>
<sequence length="230" mass="25449">MVGRAGAEQSAPGFMMTGYANPVRLTTSLIGVSGGDNLFFRSIIMNAAIAISTESPKVFFKDGRLVTTSQSVADYFDKQHKDVLRKIDMLDCSPEFTSANFCADVQTVGIGNGAERESRCYQITKDGFMFLVMGFTGKKAARLKEAYISKFNQMEAELHKATKQQERNAIIPGGPRTVVIHMDESGSVQYTEQAPAGSMVTTVESFKYWMEQNGWLVIRKEQLLEKLLSA</sequence>
<dbReference type="Pfam" id="PF10554">
    <property type="entry name" value="Phage_ASH"/>
    <property type="match status" value="1"/>
</dbReference>
<accession>A0ABY3P825</accession>
<name>A0ABY3P825_9ENTR</name>
<dbReference type="Pfam" id="PF09669">
    <property type="entry name" value="Phage_pRha"/>
    <property type="match status" value="1"/>
</dbReference>
<organism evidence="1 2">
    <name type="scientific">Lelliottia nimipressuralis</name>
    <dbReference type="NCBI Taxonomy" id="69220"/>
    <lineage>
        <taxon>Bacteria</taxon>
        <taxon>Pseudomonadati</taxon>
        <taxon>Pseudomonadota</taxon>
        <taxon>Gammaproteobacteria</taxon>
        <taxon>Enterobacterales</taxon>
        <taxon>Enterobacteriaceae</taxon>
        <taxon>Lelliottia</taxon>
    </lineage>
</organism>
<dbReference type="NCBIfam" id="TIGR02681">
    <property type="entry name" value="phage_pRha"/>
    <property type="match status" value="1"/>
</dbReference>
<evidence type="ECO:0000313" key="1">
    <source>
        <dbReference type="EMBL" id="TYT35214.1"/>
    </source>
</evidence>
<proteinExistence type="predicted"/>
<dbReference type="InterPro" id="IPR018880">
    <property type="entry name" value="Phage_P4_Ash"/>
</dbReference>